<dbReference type="Gene3D" id="1.25.40.10">
    <property type="entry name" value="Tetratricopeptide repeat domain"/>
    <property type="match status" value="2"/>
</dbReference>
<sequence length="623" mass="70858">MYRRKPQVLVLVKQLEIRARRNPRIYLTQNVGQCRQVSNYQNNLNHENTEDVGTYRNSSNHHYTGNVGTYQNSSYSGNVGTYQNNSNHHYTENVGTYQNSSSHHYTGDVGTYQNNSNHHYTENVGTYQNSSSHHYTGNVGTYQNNSNHHYTENVGTYQNSSSHHYTGNVGTYQNSSSVYQPNPISGQYQSANSLGQYQQNFDIHPNSNDIQTSTVASETTEAYESSGSIEKLDNFVKEGKVKEAVEVLGLLEKQCVSVDLPRFLQLMQACGEAKALEDAKVVHEHIVRSLSPLNVSTYNKIIRMYWECGSGNDAFDVFDNMRQHNLTSWDNMITWLAKNGLGEDAVDLFSRFKQEGLKPDGQIFIGVFFACSVLGDTREGMLHFESMNKDYGIVPSMEHYVSIVDMLGSTGHLDEAMEFIENMPMEPSIDVWEKMMNLCRIHGDLELGDRCAELVEQLDPARLSEQSKAGLLPVDPLDLLMEKEKNKPDNKETLSVRNMTSQYRAGDTSHPETDRIYEQIRGLKAHMKEAGYIPDLRFVLHDIDQESREEALLTHSERLALSHGLLTSPPRTLIRIMKNLRVCGDCHNALKIISKIVGRVFIIRDAKRFHQFQDGRCSCNDYW</sequence>
<dbReference type="PANTHER" id="PTHR47926:SF388">
    <property type="entry name" value="DYW DOMAIN-CONTAINING PROTEIN"/>
    <property type="match status" value="1"/>
</dbReference>
<keyword evidence="3" id="KW-0677">Repeat</keyword>
<feature type="repeat" description="PPR" evidence="6">
    <location>
        <begin position="294"/>
        <end position="324"/>
    </location>
</feature>
<dbReference type="Pfam" id="PF14432">
    <property type="entry name" value="DYW_deaminase"/>
    <property type="match status" value="1"/>
</dbReference>
<evidence type="ECO:0000256" key="1">
    <source>
        <dbReference type="ARBA" id="ARBA00004173"/>
    </source>
</evidence>
<feature type="domain" description="DYW" evidence="7">
    <location>
        <begin position="531"/>
        <end position="623"/>
    </location>
</feature>
<keyword evidence="4" id="KW-0809">Transit peptide</keyword>
<comment type="caution">
    <text evidence="8">The sequence shown here is derived from an EMBL/GenBank/DDBJ whole genome shotgun (WGS) entry which is preliminary data.</text>
</comment>
<gene>
    <name evidence="8" type="ORF">EZV62_004053</name>
</gene>
<dbReference type="InterPro" id="IPR046960">
    <property type="entry name" value="PPR_At4g14850-like_plant"/>
</dbReference>
<dbReference type="GO" id="GO:0005739">
    <property type="term" value="C:mitochondrion"/>
    <property type="evidence" value="ECO:0007669"/>
    <property type="project" value="UniProtKB-SubCell"/>
</dbReference>
<keyword evidence="5" id="KW-0496">Mitochondrion</keyword>
<dbReference type="Pfam" id="PF01535">
    <property type="entry name" value="PPR"/>
    <property type="match status" value="3"/>
</dbReference>
<dbReference type="GO" id="GO:0009451">
    <property type="term" value="P:RNA modification"/>
    <property type="evidence" value="ECO:0007669"/>
    <property type="project" value="InterPro"/>
</dbReference>
<organism evidence="8 9">
    <name type="scientific">Acer yangbiense</name>
    <dbReference type="NCBI Taxonomy" id="1000413"/>
    <lineage>
        <taxon>Eukaryota</taxon>
        <taxon>Viridiplantae</taxon>
        <taxon>Streptophyta</taxon>
        <taxon>Embryophyta</taxon>
        <taxon>Tracheophyta</taxon>
        <taxon>Spermatophyta</taxon>
        <taxon>Magnoliopsida</taxon>
        <taxon>eudicotyledons</taxon>
        <taxon>Gunneridae</taxon>
        <taxon>Pentapetalae</taxon>
        <taxon>rosids</taxon>
        <taxon>malvids</taxon>
        <taxon>Sapindales</taxon>
        <taxon>Sapindaceae</taxon>
        <taxon>Hippocastanoideae</taxon>
        <taxon>Acereae</taxon>
        <taxon>Acer</taxon>
    </lineage>
</organism>
<reference evidence="9" key="1">
    <citation type="journal article" date="2019" name="Gigascience">
        <title>De novo genome assembly of the endangered Acer yangbiense, a plant species with extremely small populations endemic to Yunnan Province, China.</title>
        <authorList>
            <person name="Yang J."/>
            <person name="Wariss H.M."/>
            <person name="Tao L."/>
            <person name="Zhang R."/>
            <person name="Yun Q."/>
            <person name="Hollingsworth P."/>
            <person name="Dao Z."/>
            <person name="Luo G."/>
            <person name="Guo H."/>
            <person name="Ma Y."/>
            <person name="Sun W."/>
        </authorList>
    </citation>
    <scope>NUCLEOTIDE SEQUENCE [LARGE SCALE GENOMIC DNA]</scope>
    <source>
        <strain evidence="9">cv. Malutang</strain>
    </source>
</reference>
<dbReference type="InterPro" id="IPR011990">
    <property type="entry name" value="TPR-like_helical_dom_sf"/>
</dbReference>
<evidence type="ECO:0000256" key="4">
    <source>
        <dbReference type="ARBA" id="ARBA00022946"/>
    </source>
</evidence>
<keyword evidence="9" id="KW-1185">Reference proteome</keyword>
<comment type="similarity">
    <text evidence="2">Belongs to the PPR family. PCMP-H subfamily.</text>
</comment>
<dbReference type="InterPro" id="IPR032867">
    <property type="entry name" value="DYW_dom"/>
</dbReference>
<dbReference type="OrthoDB" id="1932290at2759"/>
<dbReference type="PROSITE" id="PS51375">
    <property type="entry name" value="PPR"/>
    <property type="match status" value="2"/>
</dbReference>
<feature type="repeat" description="PPR" evidence="6">
    <location>
        <begin position="325"/>
        <end position="359"/>
    </location>
</feature>
<name>A0A5C7IJ03_9ROSI</name>
<proteinExistence type="inferred from homology"/>
<dbReference type="Proteomes" id="UP000323000">
    <property type="component" value="Chromosome 2"/>
</dbReference>
<evidence type="ECO:0000256" key="6">
    <source>
        <dbReference type="PROSITE-ProRule" id="PRU00708"/>
    </source>
</evidence>
<dbReference type="GO" id="GO:0003723">
    <property type="term" value="F:RNA binding"/>
    <property type="evidence" value="ECO:0007669"/>
    <property type="project" value="InterPro"/>
</dbReference>
<dbReference type="SUPFAM" id="SSF48452">
    <property type="entry name" value="TPR-like"/>
    <property type="match status" value="1"/>
</dbReference>
<evidence type="ECO:0000256" key="5">
    <source>
        <dbReference type="ARBA" id="ARBA00023128"/>
    </source>
</evidence>
<dbReference type="AlphaFoldDB" id="A0A5C7IJ03"/>
<comment type="subcellular location">
    <subcellularLocation>
        <location evidence="1">Mitochondrion</location>
    </subcellularLocation>
</comment>
<evidence type="ECO:0000313" key="8">
    <source>
        <dbReference type="EMBL" id="TXG69118.1"/>
    </source>
</evidence>
<evidence type="ECO:0000259" key="7">
    <source>
        <dbReference type="Pfam" id="PF14432"/>
    </source>
</evidence>
<dbReference type="NCBIfam" id="TIGR00756">
    <property type="entry name" value="PPR"/>
    <property type="match status" value="1"/>
</dbReference>
<dbReference type="PANTHER" id="PTHR47926">
    <property type="entry name" value="PENTATRICOPEPTIDE REPEAT-CONTAINING PROTEIN"/>
    <property type="match status" value="1"/>
</dbReference>
<evidence type="ECO:0000256" key="3">
    <source>
        <dbReference type="ARBA" id="ARBA00022737"/>
    </source>
</evidence>
<dbReference type="InterPro" id="IPR002885">
    <property type="entry name" value="PPR_rpt"/>
</dbReference>
<dbReference type="GO" id="GO:0008270">
    <property type="term" value="F:zinc ion binding"/>
    <property type="evidence" value="ECO:0007669"/>
    <property type="project" value="InterPro"/>
</dbReference>
<evidence type="ECO:0000256" key="2">
    <source>
        <dbReference type="ARBA" id="ARBA00006643"/>
    </source>
</evidence>
<evidence type="ECO:0000313" key="9">
    <source>
        <dbReference type="Proteomes" id="UP000323000"/>
    </source>
</evidence>
<accession>A0A5C7IJ03</accession>
<dbReference type="FunFam" id="1.25.40.10:FF:000503">
    <property type="entry name" value="Pentatricopeptide repeat-containing protein, mitochondrial"/>
    <property type="match status" value="1"/>
</dbReference>
<dbReference type="EMBL" id="VAHF01000002">
    <property type="protein sequence ID" value="TXG69118.1"/>
    <property type="molecule type" value="Genomic_DNA"/>
</dbReference>
<protein>
    <recommendedName>
        <fullName evidence="7">DYW domain-containing protein</fullName>
    </recommendedName>
</protein>